<evidence type="ECO:0000313" key="1">
    <source>
        <dbReference type="EMBL" id="CAC5377928.1"/>
    </source>
</evidence>
<name>A0A6J8B239_MYTCO</name>
<gene>
    <name evidence="1" type="ORF">MCOR_14186</name>
</gene>
<keyword evidence="2" id="KW-1185">Reference proteome</keyword>
<dbReference type="EMBL" id="CACVKT020002431">
    <property type="protein sequence ID" value="CAC5377928.1"/>
    <property type="molecule type" value="Genomic_DNA"/>
</dbReference>
<dbReference type="Proteomes" id="UP000507470">
    <property type="component" value="Unassembled WGS sequence"/>
</dbReference>
<accession>A0A6J8B239</accession>
<reference evidence="1 2" key="1">
    <citation type="submission" date="2020-06" db="EMBL/GenBank/DDBJ databases">
        <authorList>
            <person name="Li R."/>
            <person name="Bekaert M."/>
        </authorList>
    </citation>
    <scope>NUCLEOTIDE SEQUENCE [LARGE SCALE GENOMIC DNA]</scope>
    <source>
        <strain evidence="2">wild</strain>
    </source>
</reference>
<sequence length="381" mass="42516">MSTSLKKTPEIIQHVQRLNKISIKQNLASEHSQIQGTYIIEYDGTDGEESINVTESKPSNYALATDKFICLKADNGMLLIEGELESQNCVRDILKVFSPAGFEMGNVRKGMFDLNSPYDICDGNLQVLFYFKYDSSETSIMNQNNEVVATVIHNTEKATFDISYHLETAAIEKILILTGVLMCTKHGFVYVRLISGARLPDTGFVYVRLISGARLPDTGFVYVRLISGARLPDTGFVYVRLISGARLPDTGFVYVRLISGARLPDTGFVYVRLISGVRLPDTGYVYVRLISGARLPDTGFVYVRLISGARLPDTEFVYVRLISGARLPDTGFVYVRLIIGARLPDTDFYVRLISGARLPDMGFVYVRLICVCQTWDLSTLD</sequence>
<dbReference type="OrthoDB" id="6113933at2759"/>
<proteinExistence type="predicted"/>
<protein>
    <submittedName>
        <fullName evidence="1">Uncharacterized protein</fullName>
    </submittedName>
</protein>
<organism evidence="1 2">
    <name type="scientific">Mytilus coruscus</name>
    <name type="common">Sea mussel</name>
    <dbReference type="NCBI Taxonomy" id="42192"/>
    <lineage>
        <taxon>Eukaryota</taxon>
        <taxon>Metazoa</taxon>
        <taxon>Spiralia</taxon>
        <taxon>Lophotrochozoa</taxon>
        <taxon>Mollusca</taxon>
        <taxon>Bivalvia</taxon>
        <taxon>Autobranchia</taxon>
        <taxon>Pteriomorphia</taxon>
        <taxon>Mytilida</taxon>
        <taxon>Mytiloidea</taxon>
        <taxon>Mytilidae</taxon>
        <taxon>Mytilinae</taxon>
        <taxon>Mytilus</taxon>
    </lineage>
</organism>
<dbReference type="AlphaFoldDB" id="A0A6J8B239"/>
<evidence type="ECO:0000313" key="2">
    <source>
        <dbReference type="Proteomes" id="UP000507470"/>
    </source>
</evidence>